<dbReference type="EMBL" id="BAABIC010000014">
    <property type="protein sequence ID" value="GAA4698992.1"/>
    <property type="molecule type" value="Genomic_DNA"/>
</dbReference>
<gene>
    <name evidence="3" type="ORF">GCM10023215_41810</name>
</gene>
<keyword evidence="2" id="KW-0408">Iron</keyword>
<dbReference type="InterPro" id="IPR001128">
    <property type="entry name" value="Cyt_P450"/>
</dbReference>
<dbReference type="InterPro" id="IPR017972">
    <property type="entry name" value="Cyt_P450_CS"/>
</dbReference>
<reference evidence="4" key="1">
    <citation type="journal article" date="2019" name="Int. J. Syst. Evol. Microbiol.">
        <title>The Global Catalogue of Microorganisms (GCM) 10K type strain sequencing project: providing services to taxonomists for standard genome sequencing and annotation.</title>
        <authorList>
            <consortium name="The Broad Institute Genomics Platform"/>
            <consortium name="The Broad Institute Genome Sequencing Center for Infectious Disease"/>
            <person name="Wu L."/>
            <person name="Ma J."/>
        </authorList>
    </citation>
    <scope>NUCLEOTIDE SEQUENCE [LARGE SCALE GENOMIC DNA]</scope>
    <source>
        <strain evidence="4">JCM 18055</strain>
    </source>
</reference>
<evidence type="ECO:0000313" key="3">
    <source>
        <dbReference type="EMBL" id="GAA4698992.1"/>
    </source>
</evidence>
<dbReference type="Proteomes" id="UP001500325">
    <property type="component" value="Unassembled WGS sequence"/>
</dbReference>
<comment type="caution">
    <text evidence="3">The sequence shown here is derived from an EMBL/GenBank/DDBJ whole genome shotgun (WGS) entry which is preliminary data.</text>
</comment>
<dbReference type="InterPro" id="IPR036396">
    <property type="entry name" value="Cyt_P450_sf"/>
</dbReference>
<sequence length="404" mass="44357">MRHHGGMAPTTTSGLELFEGPFWSDPYPAYAELRADEPVRRLDLPDGPMWIIARYEDARAAFVDARFSKDWRHTLPADQRAAMPAAPTPMMLLMDPPDHTRLRKLVSRSFTARRMSELRPRVQEIADDLLAALPADGTVDLMADYAFLLPVRVICELLGVPAEDRDDFGSWSSTMIDESPQDEKTAASQKLSEYLAALIDRKRTEPDDALLSALTQVSDEDGDALSQEELVAMAMLLLIAGHETTVNLIGNGILGLLTHPDQREILAEKPEFWPAAVEEFLRWDSPVTNAPVRFAAEDVEVAGTTIPEGAVVMLGIAAANRDDARFADAARLDVTRDDRGHLAFGYGLHHCLGAPLARIEGEVALRSLFTARPGMELAAQDVTHRRSTLIRGLTALPVRLGAPA</sequence>
<comment type="similarity">
    <text evidence="1 2">Belongs to the cytochrome P450 family.</text>
</comment>
<dbReference type="CDD" id="cd11029">
    <property type="entry name" value="CYP107-like"/>
    <property type="match status" value="1"/>
</dbReference>
<dbReference type="Pfam" id="PF00067">
    <property type="entry name" value="p450"/>
    <property type="match status" value="1"/>
</dbReference>
<dbReference type="PRINTS" id="PR00359">
    <property type="entry name" value="BP450"/>
</dbReference>
<dbReference type="PANTHER" id="PTHR46696">
    <property type="entry name" value="P450, PUTATIVE (EUROFUNG)-RELATED"/>
    <property type="match status" value="1"/>
</dbReference>
<name>A0ABP8X4G4_9PSEU</name>
<keyword evidence="2" id="KW-0560">Oxidoreductase</keyword>
<organism evidence="3 4">
    <name type="scientific">Pseudonocardia yuanmonensis</name>
    <dbReference type="NCBI Taxonomy" id="1095914"/>
    <lineage>
        <taxon>Bacteria</taxon>
        <taxon>Bacillati</taxon>
        <taxon>Actinomycetota</taxon>
        <taxon>Actinomycetes</taxon>
        <taxon>Pseudonocardiales</taxon>
        <taxon>Pseudonocardiaceae</taxon>
        <taxon>Pseudonocardia</taxon>
    </lineage>
</organism>
<evidence type="ECO:0000256" key="1">
    <source>
        <dbReference type="ARBA" id="ARBA00010617"/>
    </source>
</evidence>
<keyword evidence="2" id="KW-0503">Monooxygenase</keyword>
<evidence type="ECO:0000313" key="4">
    <source>
        <dbReference type="Proteomes" id="UP001500325"/>
    </source>
</evidence>
<proteinExistence type="inferred from homology"/>
<dbReference type="PROSITE" id="PS00086">
    <property type="entry name" value="CYTOCHROME_P450"/>
    <property type="match status" value="1"/>
</dbReference>
<accession>A0ABP8X4G4</accession>
<keyword evidence="2" id="KW-0349">Heme</keyword>
<protein>
    <submittedName>
        <fullName evidence="3">Cytochrome P450</fullName>
    </submittedName>
</protein>
<keyword evidence="2" id="KW-0479">Metal-binding</keyword>
<dbReference type="InterPro" id="IPR002397">
    <property type="entry name" value="Cyt_P450_B"/>
</dbReference>
<evidence type="ECO:0000256" key="2">
    <source>
        <dbReference type="RuleBase" id="RU000461"/>
    </source>
</evidence>
<dbReference type="Gene3D" id="1.10.630.10">
    <property type="entry name" value="Cytochrome P450"/>
    <property type="match status" value="1"/>
</dbReference>
<dbReference type="SUPFAM" id="SSF48264">
    <property type="entry name" value="Cytochrome P450"/>
    <property type="match status" value="1"/>
</dbReference>
<keyword evidence="4" id="KW-1185">Reference proteome</keyword>
<dbReference type="PANTHER" id="PTHR46696:SF1">
    <property type="entry name" value="CYTOCHROME P450 YJIB-RELATED"/>
    <property type="match status" value="1"/>
</dbReference>